<evidence type="ECO:0000256" key="1">
    <source>
        <dbReference type="ARBA" id="ARBA00007198"/>
    </source>
</evidence>
<dbReference type="PANTHER" id="PTHR30041">
    <property type="entry name" value="ARSENATE REDUCTASE"/>
    <property type="match status" value="1"/>
</dbReference>
<evidence type="ECO:0000313" key="4">
    <source>
        <dbReference type="EMBL" id="SOD15201.1"/>
    </source>
</evidence>
<dbReference type="AlphaFoldDB" id="A0A286A018"/>
<dbReference type="EMBL" id="OCMT01000002">
    <property type="protein sequence ID" value="SOD15201.1"/>
    <property type="molecule type" value="Genomic_DNA"/>
</dbReference>
<evidence type="ECO:0000256" key="2">
    <source>
        <dbReference type="ARBA" id="ARBA00023002"/>
    </source>
</evidence>
<evidence type="ECO:0000256" key="3">
    <source>
        <dbReference type="PROSITE-ProRule" id="PRU01282"/>
    </source>
</evidence>
<dbReference type="PROSITE" id="PS51353">
    <property type="entry name" value="ARSC"/>
    <property type="match status" value="1"/>
</dbReference>
<protein>
    <submittedName>
        <fullName evidence="4">Arsenate reductase</fullName>
    </submittedName>
</protein>
<dbReference type="Gene3D" id="3.40.30.10">
    <property type="entry name" value="Glutaredoxin"/>
    <property type="match status" value="1"/>
</dbReference>
<dbReference type="RefSeq" id="WP_097131745.1">
    <property type="nucleotide sequence ID" value="NZ_OCMT01000002.1"/>
</dbReference>
<keyword evidence="5" id="KW-1185">Reference proteome</keyword>
<dbReference type="CDD" id="cd03034">
    <property type="entry name" value="ArsC_ArsC"/>
    <property type="match status" value="1"/>
</dbReference>
<dbReference type="InterPro" id="IPR006659">
    <property type="entry name" value="Arsenate_reductase"/>
</dbReference>
<dbReference type="PANTHER" id="PTHR30041:SF4">
    <property type="entry name" value="ARSENATE REDUCTASE"/>
    <property type="match status" value="1"/>
</dbReference>
<dbReference type="PROSITE" id="PS51354">
    <property type="entry name" value="GLUTAREDOXIN_2"/>
    <property type="match status" value="1"/>
</dbReference>
<proteinExistence type="inferred from homology"/>
<accession>A0A286A018</accession>
<dbReference type="GO" id="GO:0008794">
    <property type="term" value="F:arsenate reductase (glutaredoxin) activity"/>
    <property type="evidence" value="ECO:0007669"/>
    <property type="project" value="InterPro"/>
</dbReference>
<dbReference type="Pfam" id="PF03960">
    <property type="entry name" value="ArsC"/>
    <property type="match status" value="1"/>
</dbReference>
<dbReference type="OrthoDB" id="9808142at2"/>
<name>A0A286A018_9SPHI</name>
<sequence>MSIKIYHNIRCSKSNAALKELESQDIDFEIINYLENPPNVEEIKAILKLLGIAPLELIRTTEAVFKEQIKGKGLSDEELIVAMHENPILIQRPIIVRGDRAVIARSDDAIDDILE</sequence>
<dbReference type="InterPro" id="IPR036249">
    <property type="entry name" value="Thioredoxin-like_sf"/>
</dbReference>
<dbReference type="SUPFAM" id="SSF52833">
    <property type="entry name" value="Thioredoxin-like"/>
    <property type="match status" value="1"/>
</dbReference>
<organism evidence="4 5">
    <name type="scientific">Pedobacter xixiisoli</name>
    <dbReference type="NCBI Taxonomy" id="1476464"/>
    <lineage>
        <taxon>Bacteria</taxon>
        <taxon>Pseudomonadati</taxon>
        <taxon>Bacteroidota</taxon>
        <taxon>Sphingobacteriia</taxon>
        <taxon>Sphingobacteriales</taxon>
        <taxon>Sphingobacteriaceae</taxon>
        <taxon>Pedobacter</taxon>
    </lineage>
</organism>
<dbReference type="InterPro" id="IPR006660">
    <property type="entry name" value="Arsenate_reductase-like"/>
</dbReference>
<reference evidence="5" key="1">
    <citation type="submission" date="2017-09" db="EMBL/GenBank/DDBJ databases">
        <authorList>
            <person name="Varghese N."/>
            <person name="Submissions S."/>
        </authorList>
    </citation>
    <scope>NUCLEOTIDE SEQUENCE [LARGE SCALE GENOMIC DNA]</scope>
    <source>
        <strain evidence="5">CGMCC 1.12803</strain>
    </source>
</reference>
<evidence type="ECO:0000313" key="5">
    <source>
        <dbReference type="Proteomes" id="UP000219281"/>
    </source>
</evidence>
<dbReference type="Proteomes" id="UP000219281">
    <property type="component" value="Unassembled WGS sequence"/>
</dbReference>
<comment type="similarity">
    <text evidence="1 3">Belongs to the ArsC family.</text>
</comment>
<gene>
    <name evidence="4" type="ORF">SAMN06297358_2179</name>
</gene>
<dbReference type="NCBIfam" id="TIGR00014">
    <property type="entry name" value="arsC"/>
    <property type="match status" value="1"/>
</dbReference>
<keyword evidence="2" id="KW-0560">Oxidoreductase</keyword>